<evidence type="ECO:0000313" key="2">
    <source>
        <dbReference type="Proteomes" id="UP001634393"/>
    </source>
</evidence>
<sequence>MLNYGVSFAYIKNSPSPYLIVHEDIWHNKILEFEDGNSVILVFSSKNDIKTIGEDNMRCRYKMFWLTVFVTTSDEVQFVYNHDVDSHYAPRLIPFFIRSSYIVFFTASEIKVPILLFVIGLTDSSDGLLMKNLNYSDFSSIKKDRIILLSTLV</sequence>
<protein>
    <submittedName>
        <fullName evidence="1">Uncharacterized protein</fullName>
    </submittedName>
</protein>
<gene>
    <name evidence="1" type="ORF">ACJIZ3_014420</name>
</gene>
<comment type="caution">
    <text evidence="1">The sequence shown here is derived from an EMBL/GenBank/DDBJ whole genome shotgun (WGS) entry which is preliminary data.</text>
</comment>
<name>A0ABD3RJI1_9LAMI</name>
<evidence type="ECO:0000313" key="1">
    <source>
        <dbReference type="EMBL" id="KAL3813152.1"/>
    </source>
</evidence>
<dbReference type="Proteomes" id="UP001634393">
    <property type="component" value="Unassembled WGS sequence"/>
</dbReference>
<reference evidence="1 2" key="1">
    <citation type="submission" date="2024-12" db="EMBL/GenBank/DDBJ databases">
        <title>The unique morphological basis and parallel evolutionary history of personate flowers in Penstemon.</title>
        <authorList>
            <person name="Depatie T.H."/>
            <person name="Wessinger C.A."/>
        </authorList>
    </citation>
    <scope>NUCLEOTIDE SEQUENCE [LARGE SCALE GENOMIC DNA]</scope>
    <source>
        <strain evidence="1">WTNN_2</strain>
        <tissue evidence="1">Leaf</tissue>
    </source>
</reference>
<organism evidence="1 2">
    <name type="scientific">Penstemon smallii</name>
    <dbReference type="NCBI Taxonomy" id="265156"/>
    <lineage>
        <taxon>Eukaryota</taxon>
        <taxon>Viridiplantae</taxon>
        <taxon>Streptophyta</taxon>
        <taxon>Embryophyta</taxon>
        <taxon>Tracheophyta</taxon>
        <taxon>Spermatophyta</taxon>
        <taxon>Magnoliopsida</taxon>
        <taxon>eudicotyledons</taxon>
        <taxon>Gunneridae</taxon>
        <taxon>Pentapetalae</taxon>
        <taxon>asterids</taxon>
        <taxon>lamiids</taxon>
        <taxon>Lamiales</taxon>
        <taxon>Plantaginaceae</taxon>
        <taxon>Cheloneae</taxon>
        <taxon>Penstemon</taxon>
    </lineage>
</organism>
<dbReference type="AlphaFoldDB" id="A0ABD3RJI1"/>
<proteinExistence type="predicted"/>
<keyword evidence="2" id="KW-1185">Reference proteome</keyword>
<accession>A0ABD3RJI1</accession>
<dbReference type="EMBL" id="JBJXBP010000008">
    <property type="protein sequence ID" value="KAL3813152.1"/>
    <property type="molecule type" value="Genomic_DNA"/>
</dbReference>